<dbReference type="AlphaFoldDB" id="A0A8S3QHM8"/>
<dbReference type="InterPro" id="IPR003599">
    <property type="entry name" value="Ig_sub"/>
</dbReference>
<name>A0A8S3QHM8_MYTED</name>
<dbReference type="Pfam" id="PF13927">
    <property type="entry name" value="Ig_3"/>
    <property type="match status" value="1"/>
</dbReference>
<dbReference type="InterPro" id="IPR013783">
    <property type="entry name" value="Ig-like_fold"/>
</dbReference>
<dbReference type="SMART" id="SM00408">
    <property type="entry name" value="IGc2"/>
    <property type="match status" value="1"/>
</dbReference>
<dbReference type="InterPro" id="IPR003598">
    <property type="entry name" value="Ig_sub2"/>
</dbReference>
<protein>
    <recommendedName>
        <fullName evidence="1">Ig-like domain-containing protein</fullName>
    </recommendedName>
</protein>
<comment type="caution">
    <text evidence="2">The sequence shown here is derived from an EMBL/GenBank/DDBJ whole genome shotgun (WGS) entry which is preliminary data.</text>
</comment>
<evidence type="ECO:0000259" key="1">
    <source>
        <dbReference type="PROSITE" id="PS50835"/>
    </source>
</evidence>
<organism evidence="2 3">
    <name type="scientific">Mytilus edulis</name>
    <name type="common">Blue mussel</name>
    <dbReference type="NCBI Taxonomy" id="6550"/>
    <lineage>
        <taxon>Eukaryota</taxon>
        <taxon>Metazoa</taxon>
        <taxon>Spiralia</taxon>
        <taxon>Lophotrochozoa</taxon>
        <taxon>Mollusca</taxon>
        <taxon>Bivalvia</taxon>
        <taxon>Autobranchia</taxon>
        <taxon>Pteriomorphia</taxon>
        <taxon>Mytilida</taxon>
        <taxon>Mytiloidea</taxon>
        <taxon>Mytilidae</taxon>
        <taxon>Mytilinae</taxon>
        <taxon>Mytilus</taxon>
    </lineage>
</organism>
<reference evidence="2" key="1">
    <citation type="submission" date="2021-03" db="EMBL/GenBank/DDBJ databases">
        <authorList>
            <person name="Bekaert M."/>
        </authorList>
    </citation>
    <scope>NUCLEOTIDE SEQUENCE</scope>
</reference>
<proteinExistence type="predicted"/>
<dbReference type="InterPro" id="IPR036179">
    <property type="entry name" value="Ig-like_dom_sf"/>
</dbReference>
<dbReference type="SUPFAM" id="SSF48726">
    <property type="entry name" value="Immunoglobulin"/>
    <property type="match status" value="1"/>
</dbReference>
<evidence type="ECO:0000313" key="3">
    <source>
        <dbReference type="Proteomes" id="UP000683360"/>
    </source>
</evidence>
<accession>A0A8S3QHM8</accession>
<evidence type="ECO:0000313" key="2">
    <source>
        <dbReference type="EMBL" id="CAG2194006.1"/>
    </source>
</evidence>
<dbReference type="CDD" id="cd00096">
    <property type="entry name" value="Ig"/>
    <property type="match status" value="1"/>
</dbReference>
<dbReference type="Proteomes" id="UP000683360">
    <property type="component" value="Unassembled WGS sequence"/>
</dbReference>
<dbReference type="EMBL" id="CAJPWZ010000469">
    <property type="protein sequence ID" value="CAG2194006.1"/>
    <property type="molecule type" value="Genomic_DNA"/>
</dbReference>
<keyword evidence="3" id="KW-1185">Reference proteome</keyword>
<dbReference type="SMART" id="SM00409">
    <property type="entry name" value="IG"/>
    <property type="match status" value="1"/>
</dbReference>
<gene>
    <name evidence="2" type="ORF">MEDL_9119</name>
</gene>
<sequence>MQCQVNTALYAQKSYHSRFQIKTLQASSQIPPGPPAIDGPPVLVLNAQITLLCRSARGDPPPTVKCPLESDKHNTVCLCRFHKLSCIFDPQRITYCVINAPVNQYTPTLQTTVTLQCDVTQGTASQIIWIKDNIQLNIGTNSRFTGGNVATESLTINNVQQSDGGNYVCTPPITSIPQPSYTQISGQQIILGCTVNSPNSPPTGGPVDLYCNNQETNDRPYLYFQTQWKKYSGSSVNGPSLTIETVLNPTDQGYTVANKFYLRPPQTNPATSLTVTEVRLIYENSKVYINK</sequence>
<feature type="domain" description="Ig-like" evidence="1">
    <location>
        <begin position="90"/>
        <end position="170"/>
    </location>
</feature>
<dbReference type="Gene3D" id="2.60.40.10">
    <property type="entry name" value="Immunoglobulins"/>
    <property type="match status" value="1"/>
</dbReference>
<dbReference type="InterPro" id="IPR007110">
    <property type="entry name" value="Ig-like_dom"/>
</dbReference>
<dbReference type="PROSITE" id="PS50835">
    <property type="entry name" value="IG_LIKE"/>
    <property type="match status" value="1"/>
</dbReference>